<organism evidence="1 2">
    <name type="scientific">Halalkalibacter alkalisediminis</name>
    <dbReference type="NCBI Taxonomy" id="935616"/>
    <lineage>
        <taxon>Bacteria</taxon>
        <taxon>Bacillati</taxon>
        <taxon>Bacillota</taxon>
        <taxon>Bacilli</taxon>
        <taxon>Bacillales</taxon>
        <taxon>Bacillaceae</taxon>
        <taxon>Halalkalibacter</taxon>
    </lineage>
</organism>
<name>A0ABV6NMA0_9BACI</name>
<dbReference type="EMBL" id="JBHLTR010000054">
    <property type="protein sequence ID" value="MFC0561258.1"/>
    <property type="molecule type" value="Genomic_DNA"/>
</dbReference>
<protein>
    <submittedName>
        <fullName evidence="1">Uncharacterized protein</fullName>
    </submittedName>
</protein>
<dbReference type="Proteomes" id="UP001589833">
    <property type="component" value="Unassembled WGS sequence"/>
</dbReference>
<evidence type="ECO:0000313" key="2">
    <source>
        <dbReference type="Proteomes" id="UP001589833"/>
    </source>
</evidence>
<sequence>MITVVGLHVVIEVRRTNPVKVPQLMTVCEGIIIDRVIDHLLTYLNKGLPLEDKRDEFIEQIEKLLLVHETLMDKLAPPFSAVEIEVGKKVAKKSEIVAHLNAYQQLMKEEFGLID</sequence>
<proteinExistence type="predicted"/>
<reference evidence="1 2" key="1">
    <citation type="submission" date="2024-09" db="EMBL/GenBank/DDBJ databases">
        <authorList>
            <person name="Sun Q."/>
            <person name="Mori K."/>
        </authorList>
    </citation>
    <scope>NUCLEOTIDE SEQUENCE [LARGE SCALE GENOMIC DNA]</scope>
    <source>
        <strain evidence="1 2">NCAIM B.02301</strain>
    </source>
</reference>
<accession>A0ABV6NMA0</accession>
<dbReference type="RefSeq" id="WP_273842741.1">
    <property type="nucleotide sequence ID" value="NZ_JAQQWT010000005.1"/>
</dbReference>
<evidence type="ECO:0000313" key="1">
    <source>
        <dbReference type="EMBL" id="MFC0561258.1"/>
    </source>
</evidence>
<comment type="caution">
    <text evidence="1">The sequence shown here is derived from an EMBL/GenBank/DDBJ whole genome shotgun (WGS) entry which is preliminary data.</text>
</comment>
<keyword evidence="2" id="KW-1185">Reference proteome</keyword>
<gene>
    <name evidence="1" type="ORF">ACFFH4_20130</name>
</gene>